<sequence length="96" mass="10054">MIASAPGHDLAPRSARTRVGRRLSRALQRSTERFAWVAMLAVFVTVGAGVGASLAARPGAVLGGLLALLAFWPYLVVALAVRLAAFLRGEPAAVHH</sequence>
<proteinExistence type="predicted"/>
<keyword evidence="1" id="KW-0812">Transmembrane</keyword>
<accession>A0A9X2D7K5</accession>
<dbReference type="EMBL" id="JAMOIL010000011">
    <property type="protein sequence ID" value="MCM0620641.1"/>
    <property type="molecule type" value="Genomic_DNA"/>
</dbReference>
<feature type="transmembrane region" description="Helical" evidence="1">
    <location>
        <begin position="60"/>
        <end position="81"/>
    </location>
</feature>
<keyword evidence="1" id="KW-1133">Transmembrane helix</keyword>
<protein>
    <submittedName>
        <fullName evidence="2">Uncharacterized protein</fullName>
    </submittedName>
</protein>
<evidence type="ECO:0000256" key="1">
    <source>
        <dbReference type="SAM" id="Phobius"/>
    </source>
</evidence>
<reference evidence="2" key="1">
    <citation type="submission" date="2022-05" db="EMBL/GenBank/DDBJ databases">
        <authorList>
            <person name="Tuo L."/>
        </authorList>
    </citation>
    <scope>NUCLEOTIDE SEQUENCE</scope>
    <source>
        <strain evidence="2">BSK12Z-4</strain>
    </source>
</reference>
<name>A0A9X2D7K5_9ACTN</name>
<keyword evidence="1" id="KW-0472">Membrane</keyword>
<evidence type="ECO:0000313" key="2">
    <source>
        <dbReference type="EMBL" id="MCM0620641.1"/>
    </source>
</evidence>
<dbReference type="AlphaFoldDB" id="A0A9X2D7K5"/>
<comment type="caution">
    <text evidence="2">The sequence shown here is derived from an EMBL/GenBank/DDBJ whole genome shotgun (WGS) entry which is preliminary data.</text>
</comment>
<organism evidence="2 3">
    <name type="scientific">Nocardioides bruguierae</name>
    <dbReference type="NCBI Taxonomy" id="2945102"/>
    <lineage>
        <taxon>Bacteria</taxon>
        <taxon>Bacillati</taxon>
        <taxon>Actinomycetota</taxon>
        <taxon>Actinomycetes</taxon>
        <taxon>Propionibacteriales</taxon>
        <taxon>Nocardioidaceae</taxon>
        <taxon>Nocardioides</taxon>
    </lineage>
</organism>
<keyword evidence="3" id="KW-1185">Reference proteome</keyword>
<dbReference type="RefSeq" id="WP_250827222.1">
    <property type="nucleotide sequence ID" value="NZ_JAMOIL010000011.1"/>
</dbReference>
<gene>
    <name evidence="2" type="ORF">M8330_10080</name>
</gene>
<feature type="transmembrane region" description="Helical" evidence="1">
    <location>
        <begin position="34"/>
        <end position="54"/>
    </location>
</feature>
<evidence type="ECO:0000313" key="3">
    <source>
        <dbReference type="Proteomes" id="UP001139485"/>
    </source>
</evidence>
<dbReference type="Proteomes" id="UP001139485">
    <property type="component" value="Unassembled WGS sequence"/>
</dbReference>